<evidence type="ECO:0000256" key="1">
    <source>
        <dbReference type="ARBA" id="ARBA00004777"/>
    </source>
</evidence>
<evidence type="ECO:0000256" key="3">
    <source>
        <dbReference type="ARBA" id="ARBA00022598"/>
    </source>
</evidence>
<comment type="catalytic activity">
    <reaction evidence="6">
        <text>(6S)-5,6,7,8-tetrahydrofolate + formate + ATP = (6R)-10-formyltetrahydrofolate + ADP + phosphate</text>
        <dbReference type="Rhea" id="RHEA:20221"/>
        <dbReference type="ChEBI" id="CHEBI:15740"/>
        <dbReference type="ChEBI" id="CHEBI:30616"/>
        <dbReference type="ChEBI" id="CHEBI:43474"/>
        <dbReference type="ChEBI" id="CHEBI:57453"/>
        <dbReference type="ChEBI" id="CHEBI:195366"/>
        <dbReference type="ChEBI" id="CHEBI:456216"/>
        <dbReference type="EC" id="6.3.4.3"/>
    </reaction>
</comment>
<feature type="binding site" evidence="6">
    <location>
        <begin position="72"/>
        <end position="79"/>
    </location>
    <ligand>
        <name>ATP</name>
        <dbReference type="ChEBI" id="CHEBI:30616"/>
    </ligand>
</feature>
<evidence type="ECO:0000313" key="7">
    <source>
        <dbReference type="EMBL" id="MBO1515628.1"/>
    </source>
</evidence>
<dbReference type="PROSITE" id="PS00722">
    <property type="entry name" value="FTHFS_2"/>
    <property type="match status" value="1"/>
</dbReference>
<dbReference type="InterPro" id="IPR000559">
    <property type="entry name" value="Formate_THF_ligase"/>
</dbReference>
<evidence type="ECO:0000256" key="6">
    <source>
        <dbReference type="HAMAP-Rule" id="MF_01543"/>
    </source>
</evidence>
<comment type="pathway">
    <text evidence="1 6">One-carbon metabolism; tetrahydrofolate interconversion.</text>
</comment>
<accession>A0ABS3NBN2</accession>
<dbReference type="PROSITE" id="PS00721">
    <property type="entry name" value="FTHFS_1"/>
    <property type="match status" value="1"/>
</dbReference>
<dbReference type="Gene3D" id="3.40.50.300">
    <property type="entry name" value="P-loop containing nucleotide triphosphate hydrolases"/>
    <property type="match status" value="1"/>
</dbReference>
<dbReference type="Gene3D" id="3.10.410.10">
    <property type="entry name" value="Formyltetrahydrofolate synthetase, domain 3"/>
    <property type="match status" value="1"/>
</dbReference>
<name>A0ABS3NBN2_9BACI</name>
<keyword evidence="3 6" id="KW-0436">Ligase</keyword>
<dbReference type="SUPFAM" id="SSF52540">
    <property type="entry name" value="P-loop containing nucleoside triphosphate hydrolases"/>
    <property type="match status" value="1"/>
</dbReference>
<dbReference type="InterPro" id="IPR020628">
    <property type="entry name" value="Formate_THF_ligase_CS"/>
</dbReference>
<dbReference type="GO" id="GO:0004329">
    <property type="term" value="F:formate-tetrahydrofolate ligase activity"/>
    <property type="evidence" value="ECO:0007669"/>
    <property type="project" value="UniProtKB-EC"/>
</dbReference>
<evidence type="ECO:0000256" key="2">
    <source>
        <dbReference type="ARBA" id="ARBA00022563"/>
    </source>
</evidence>
<sequence>MNINKKCKSDIDIAQQVSLFPIKQLAENYLELHDDEFELFGKYKAKISLQVLERLKDKPSGKVVLVTSINPTPAGEGKSTVTVGLAQALNQLNKRAIVALREPSLGPTLGMKGGATGGGYSQVLPMDEINLHFTGDFHAITTANNALAAFIDNHIHQGNEVGIDPRRIIWKRVLDLNDRALRNITIGLGGPTHGVPREDHFDITVASEIMAILCLADSLADLRTRLAKVVIGYTYSNKPVTVADLGCEGALTLILKEAIKPNLVQTLEHTPAIIHGGPFANIAHGCNSLLATMMAAKLGEYVVTEAGFGADLGAEKFLNIKARIGKIHPSGVVIVATIRALKMHGGLKKNDLQQENTAALISGFSNLKKHIETIKRFGLPYVVAINKFITDTDKEIKAILDWCQENSHPAALCEVWEHGGKGGIDLAEKLLKTIDEGQNQFQHLYDPASSIKQKIFNIANIVYGATGVQYTSKAEKQMNDFDQFGWSQLPICMAKTQYSLTDQAHILGRPENFTITIREFKISLGAGFIVAITGNIMTMPGLPKKPAALEMDVNDKGLATGLF</sequence>
<dbReference type="EMBL" id="JAGDEL010000044">
    <property type="protein sequence ID" value="MBO1515628.1"/>
    <property type="molecule type" value="Genomic_DNA"/>
</dbReference>
<keyword evidence="2 6" id="KW-0554">One-carbon metabolism</keyword>
<dbReference type="Pfam" id="PF01268">
    <property type="entry name" value="FTHFS"/>
    <property type="match status" value="1"/>
</dbReference>
<evidence type="ECO:0000256" key="4">
    <source>
        <dbReference type="ARBA" id="ARBA00022741"/>
    </source>
</evidence>
<dbReference type="Gene3D" id="3.30.1510.10">
    <property type="entry name" value="Domain 2, N(10)-formyltetrahydrofolate synthetase"/>
    <property type="match status" value="1"/>
</dbReference>
<dbReference type="NCBIfam" id="NF010030">
    <property type="entry name" value="PRK13505.1"/>
    <property type="match status" value="1"/>
</dbReference>
<keyword evidence="5 6" id="KW-0067">ATP-binding</keyword>
<proteinExistence type="inferred from homology"/>
<dbReference type="Proteomes" id="UP000663981">
    <property type="component" value="Unassembled WGS sequence"/>
</dbReference>
<protein>
    <recommendedName>
        <fullName evidence="6">Formate--tetrahydrofolate ligase</fullName>
        <ecNumber evidence="6">6.3.4.3</ecNumber>
    </recommendedName>
    <alternativeName>
        <fullName evidence="6">Formyltetrahydrofolate synthetase</fullName>
        <shortName evidence="6">FHS</shortName>
        <shortName evidence="6">FTHFS</shortName>
    </alternativeName>
</protein>
<dbReference type="InterPro" id="IPR027417">
    <property type="entry name" value="P-loop_NTPase"/>
</dbReference>
<comment type="similarity">
    <text evidence="6">Belongs to the formate--tetrahydrofolate ligase family.</text>
</comment>
<dbReference type="HAMAP" id="MF_01543">
    <property type="entry name" value="FTHFS"/>
    <property type="match status" value="1"/>
</dbReference>
<dbReference type="RefSeq" id="WP_207982482.1">
    <property type="nucleotide sequence ID" value="NZ_JAGDEL010000044.1"/>
</dbReference>
<dbReference type="EC" id="6.3.4.3" evidence="6"/>
<comment type="caution">
    <text evidence="7">The sequence shown here is derived from an EMBL/GenBank/DDBJ whole genome shotgun (WGS) entry which is preliminary data.</text>
</comment>
<evidence type="ECO:0000256" key="5">
    <source>
        <dbReference type="ARBA" id="ARBA00022840"/>
    </source>
</evidence>
<reference evidence="7 8" key="1">
    <citation type="submission" date="2021-03" db="EMBL/GenBank/DDBJ databases">
        <title>Whole genome sequence of Metabacillus bambusae BG109.</title>
        <authorList>
            <person name="Jeong J.W."/>
        </authorList>
    </citation>
    <scope>NUCLEOTIDE SEQUENCE [LARGE SCALE GENOMIC DNA]</scope>
    <source>
        <strain evidence="7 8">BG109</strain>
    </source>
</reference>
<organism evidence="7 8">
    <name type="scientific">Metabacillus bambusae</name>
    <dbReference type="NCBI Taxonomy" id="2795218"/>
    <lineage>
        <taxon>Bacteria</taxon>
        <taxon>Bacillati</taxon>
        <taxon>Bacillota</taxon>
        <taxon>Bacilli</taxon>
        <taxon>Bacillales</taxon>
        <taxon>Bacillaceae</taxon>
        <taxon>Metabacillus</taxon>
    </lineage>
</organism>
<gene>
    <name evidence="6" type="primary">fhs</name>
    <name evidence="7" type="ORF">I7822_28865</name>
</gene>
<evidence type="ECO:0000313" key="8">
    <source>
        <dbReference type="Proteomes" id="UP000663981"/>
    </source>
</evidence>
<keyword evidence="8" id="KW-1185">Reference proteome</keyword>
<dbReference type="CDD" id="cd00477">
    <property type="entry name" value="FTHFS"/>
    <property type="match status" value="1"/>
</dbReference>
<keyword evidence="4 6" id="KW-0547">Nucleotide-binding</keyword>